<dbReference type="RefSeq" id="WP_255893177.1">
    <property type="nucleotide sequence ID" value="NZ_JAFMZM010000010.1"/>
</dbReference>
<dbReference type="Gene3D" id="1.20.120.530">
    <property type="entry name" value="GntR ligand-binding domain-like"/>
    <property type="match status" value="1"/>
</dbReference>
<keyword evidence="6" id="KW-1185">Reference proteome</keyword>
<dbReference type="PANTHER" id="PTHR43537">
    <property type="entry name" value="TRANSCRIPTIONAL REGULATOR, GNTR FAMILY"/>
    <property type="match status" value="1"/>
</dbReference>
<dbReference type="CDD" id="cd07377">
    <property type="entry name" value="WHTH_GntR"/>
    <property type="match status" value="1"/>
</dbReference>
<evidence type="ECO:0000256" key="3">
    <source>
        <dbReference type="ARBA" id="ARBA00023163"/>
    </source>
</evidence>
<dbReference type="Pfam" id="PF00392">
    <property type="entry name" value="GntR"/>
    <property type="match status" value="1"/>
</dbReference>
<reference evidence="6" key="1">
    <citation type="journal article" date="2019" name="Int. J. Syst. Evol. Microbiol.">
        <title>The Global Catalogue of Microorganisms (GCM) 10K type strain sequencing project: providing services to taxonomists for standard genome sequencing and annotation.</title>
        <authorList>
            <consortium name="The Broad Institute Genomics Platform"/>
            <consortium name="The Broad Institute Genome Sequencing Center for Infectious Disease"/>
            <person name="Wu L."/>
            <person name="Ma J."/>
        </authorList>
    </citation>
    <scope>NUCLEOTIDE SEQUENCE [LARGE SCALE GENOMIC DNA]</scope>
    <source>
        <strain evidence="6">FCH27</strain>
    </source>
</reference>
<comment type="caution">
    <text evidence="5">The sequence shown here is derived from an EMBL/GenBank/DDBJ whole genome shotgun (WGS) entry which is preliminary data.</text>
</comment>
<dbReference type="SMART" id="SM00895">
    <property type="entry name" value="FCD"/>
    <property type="match status" value="1"/>
</dbReference>
<dbReference type="InterPro" id="IPR036390">
    <property type="entry name" value="WH_DNA-bd_sf"/>
</dbReference>
<gene>
    <name evidence="5" type="ORF">ACFQO6_08390</name>
</gene>
<dbReference type="InterPro" id="IPR008920">
    <property type="entry name" value="TF_FadR/GntR_C"/>
</dbReference>
<dbReference type="SMART" id="SM00345">
    <property type="entry name" value="HTH_GNTR"/>
    <property type="match status" value="1"/>
</dbReference>
<dbReference type="PROSITE" id="PS50949">
    <property type="entry name" value="HTH_GNTR"/>
    <property type="match status" value="1"/>
</dbReference>
<dbReference type="InterPro" id="IPR011711">
    <property type="entry name" value="GntR_C"/>
</dbReference>
<keyword evidence="1" id="KW-0805">Transcription regulation</keyword>
<accession>A0ABW2N329</accession>
<organism evidence="5 6">
    <name type="scientific">Nocardioides astragali</name>
    <dbReference type="NCBI Taxonomy" id="1776736"/>
    <lineage>
        <taxon>Bacteria</taxon>
        <taxon>Bacillati</taxon>
        <taxon>Actinomycetota</taxon>
        <taxon>Actinomycetes</taxon>
        <taxon>Propionibacteriales</taxon>
        <taxon>Nocardioidaceae</taxon>
        <taxon>Nocardioides</taxon>
    </lineage>
</organism>
<keyword evidence="3" id="KW-0804">Transcription</keyword>
<dbReference type="PANTHER" id="PTHR43537:SF45">
    <property type="entry name" value="GNTR FAMILY REGULATORY PROTEIN"/>
    <property type="match status" value="1"/>
</dbReference>
<dbReference type="PRINTS" id="PR00035">
    <property type="entry name" value="HTHGNTR"/>
</dbReference>
<dbReference type="InterPro" id="IPR036388">
    <property type="entry name" value="WH-like_DNA-bd_sf"/>
</dbReference>
<dbReference type="SUPFAM" id="SSF46785">
    <property type="entry name" value="Winged helix' DNA-binding domain"/>
    <property type="match status" value="1"/>
</dbReference>
<keyword evidence="2" id="KW-0238">DNA-binding</keyword>
<name>A0ABW2N329_9ACTN</name>
<dbReference type="EMBL" id="JBHTCH010000007">
    <property type="protein sequence ID" value="MFC7360289.1"/>
    <property type="molecule type" value="Genomic_DNA"/>
</dbReference>
<evidence type="ECO:0000256" key="1">
    <source>
        <dbReference type="ARBA" id="ARBA00023015"/>
    </source>
</evidence>
<dbReference type="Gene3D" id="1.10.10.10">
    <property type="entry name" value="Winged helix-like DNA-binding domain superfamily/Winged helix DNA-binding domain"/>
    <property type="match status" value="1"/>
</dbReference>
<proteinExistence type="predicted"/>
<evidence type="ECO:0000256" key="2">
    <source>
        <dbReference type="ARBA" id="ARBA00023125"/>
    </source>
</evidence>
<dbReference type="Pfam" id="PF07729">
    <property type="entry name" value="FCD"/>
    <property type="match status" value="1"/>
</dbReference>
<evidence type="ECO:0000313" key="5">
    <source>
        <dbReference type="EMBL" id="MFC7360289.1"/>
    </source>
</evidence>
<evidence type="ECO:0000313" key="6">
    <source>
        <dbReference type="Proteomes" id="UP001596524"/>
    </source>
</evidence>
<dbReference type="InterPro" id="IPR000524">
    <property type="entry name" value="Tscrpt_reg_HTH_GntR"/>
</dbReference>
<feature type="domain" description="HTH gntR-type" evidence="4">
    <location>
        <begin position="16"/>
        <end position="83"/>
    </location>
</feature>
<dbReference type="Proteomes" id="UP001596524">
    <property type="component" value="Unassembled WGS sequence"/>
</dbReference>
<evidence type="ECO:0000259" key="4">
    <source>
        <dbReference type="PROSITE" id="PS50949"/>
    </source>
</evidence>
<protein>
    <submittedName>
        <fullName evidence="5">GntR family transcriptional regulator</fullName>
    </submittedName>
</protein>
<sequence length="238" mass="25463">MTGADGLMSGVMIPRSTFASMVTERLRANIVDGSMQPGSQLSEVELATSFGVSRGPVREALQRLIQEGLLISEPHRGVFVPVLTDEDVRDVYVAREALESAAIRSIISGATTAAAYESLDLLVTRMGQAEAAGDWAAVGNIDLEFHVALVDASSSPRLKRMFTTVISETRLCLGVLTADDARDDLVEEHRLICEAMREGDTDQALAVLTRHFDDAVVTLLNRHAPGAAAPGVGVEEMS</sequence>
<dbReference type="SUPFAM" id="SSF48008">
    <property type="entry name" value="GntR ligand-binding domain-like"/>
    <property type="match status" value="1"/>
</dbReference>